<accession>A0A1M7KUD3</accession>
<dbReference type="InterPro" id="IPR011611">
    <property type="entry name" value="PfkB_dom"/>
</dbReference>
<dbReference type="RefSeq" id="WP_073199918.1">
    <property type="nucleotide sequence ID" value="NZ_FRCZ01000001.1"/>
</dbReference>
<protein>
    <submittedName>
        <fullName evidence="5">2-dehydro-3-deoxygluconokinase</fullName>
    </submittedName>
</protein>
<keyword evidence="2" id="KW-0808">Transferase</keyword>
<evidence type="ECO:0000256" key="2">
    <source>
        <dbReference type="ARBA" id="ARBA00022679"/>
    </source>
</evidence>
<reference evidence="5 6" key="1">
    <citation type="submission" date="2016-11" db="EMBL/GenBank/DDBJ databases">
        <authorList>
            <person name="Jaros S."/>
            <person name="Januszkiewicz K."/>
            <person name="Wedrychowicz H."/>
        </authorList>
    </citation>
    <scope>NUCLEOTIDE SEQUENCE [LARGE SCALE GENOMIC DNA]</scope>
    <source>
        <strain evidence="5 6">CGMCC 1.10681</strain>
    </source>
</reference>
<comment type="similarity">
    <text evidence="1">Belongs to the carbohydrate kinase PfkB family.</text>
</comment>
<sequence length="336" mass="37964">MKVLTFGEMLLRLSSDPTVKLPQTNQLFFYYGGAEANVAVSLAHLGVPTEYLTKVPDNNIGDGCKQYLLSNHVSINHLLLGGDRLGLYFVETGIANRVSNVTYDRKYSSFSKVKAEEFDWDTILADVDLFHTTGITLALSQELRDITLHAMQAAKEKGIKVSFDFNYRAKLWSQTEAKNAFEQVLDYVDIAFCNHMDAIYLLGITQAEADWDEEQQLNYYYQNIQKKYPSIRYLASTTRKVFSSSKHLLQGNLFANGRLYRSSEYAIEPVVDRIGGGDAYAAGIIFSYLNQWQENKMVSFAIANAVLKHTIKGDGNVFKAEEVEQFMGTVNQEISR</sequence>
<dbReference type="InterPro" id="IPR029056">
    <property type="entry name" value="Ribokinase-like"/>
</dbReference>
<dbReference type="InterPro" id="IPR052700">
    <property type="entry name" value="Carb_kinase_PfkB-like"/>
</dbReference>
<dbReference type="SUPFAM" id="SSF53613">
    <property type="entry name" value="Ribokinase-like"/>
    <property type="match status" value="1"/>
</dbReference>
<name>A0A1M7KUD3_9BACI</name>
<feature type="domain" description="Carbohydrate kinase PfkB" evidence="4">
    <location>
        <begin position="2"/>
        <end position="314"/>
    </location>
</feature>
<evidence type="ECO:0000256" key="3">
    <source>
        <dbReference type="ARBA" id="ARBA00022777"/>
    </source>
</evidence>
<dbReference type="PANTHER" id="PTHR43320">
    <property type="entry name" value="SUGAR KINASE"/>
    <property type="match status" value="1"/>
</dbReference>
<dbReference type="GO" id="GO:0016301">
    <property type="term" value="F:kinase activity"/>
    <property type="evidence" value="ECO:0007669"/>
    <property type="project" value="UniProtKB-KW"/>
</dbReference>
<evidence type="ECO:0000259" key="4">
    <source>
        <dbReference type="Pfam" id="PF00294"/>
    </source>
</evidence>
<dbReference type="AlphaFoldDB" id="A0A1M7KUD3"/>
<evidence type="ECO:0000313" key="6">
    <source>
        <dbReference type="Proteomes" id="UP000184184"/>
    </source>
</evidence>
<keyword evidence="3 5" id="KW-0418">Kinase</keyword>
<evidence type="ECO:0000313" key="5">
    <source>
        <dbReference type="EMBL" id="SHM69165.1"/>
    </source>
</evidence>
<dbReference type="EMBL" id="FRCZ01000001">
    <property type="protein sequence ID" value="SHM69165.1"/>
    <property type="molecule type" value="Genomic_DNA"/>
</dbReference>
<organism evidence="5 6">
    <name type="scientific">Gracilibacillus kekensis</name>
    <dbReference type="NCBI Taxonomy" id="1027249"/>
    <lineage>
        <taxon>Bacteria</taxon>
        <taxon>Bacillati</taxon>
        <taxon>Bacillota</taxon>
        <taxon>Bacilli</taxon>
        <taxon>Bacillales</taxon>
        <taxon>Bacillaceae</taxon>
        <taxon>Gracilibacillus</taxon>
    </lineage>
</organism>
<dbReference type="STRING" id="1027249.SAMN05216179_0847"/>
<dbReference type="Gene3D" id="3.40.1190.20">
    <property type="match status" value="1"/>
</dbReference>
<gene>
    <name evidence="5" type="ORF">SAMN05216179_0847</name>
</gene>
<dbReference type="Proteomes" id="UP000184184">
    <property type="component" value="Unassembled WGS sequence"/>
</dbReference>
<keyword evidence="6" id="KW-1185">Reference proteome</keyword>
<dbReference type="CDD" id="cd01166">
    <property type="entry name" value="KdgK"/>
    <property type="match status" value="1"/>
</dbReference>
<evidence type="ECO:0000256" key="1">
    <source>
        <dbReference type="ARBA" id="ARBA00010688"/>
    </source>
</evidence>
<dbReference type="Pfam" id="PF00294">
    <property type="entry name" value="PfkB"/>
    <property type="match status" value="1"/>
</dbReference>
<dbReference type="PANTHER" id="PTHR43320:SF2">
    <property type="entry name" value="2-DEHYDRO-3-DEOXYGLUCONOKINASE_2-DEHYDRO-3-DEOXYGALACTONOKINASE"/>
    <property type="match status" value="1"/>
</dbReference>
<dbReference type="OrthoDB" id="9813569at2"/>
<proteinExistence type="inferred from homology"/>